<dbReference type="InterPro" id="IPR029062">
    <property type="entry name" value="Class_I_gatase-like"/>
</dbReference>
<dbReference type="InterPro" id="IPR002818">
    <property type="entry name" value="DJ-1/PfpI"/>
</dbReference>
<dbReference type="CDD" id="cd03138">
    <property type="entry name" value="GATase1_AraC_2"/>
    <property type="match status" value="1"/>
</dbReference>
<dbReference type="PROSITE" id="PS01124">
    <property type="entry name" value="HTH_ARAC_FAMILY_2"/>
    <property type="match status" value="1"/>
</dbReference>
<dbReference type="PRINTS" id="PR00032">
    <property type="entry name" value="HTHARAC"/>
</dbReference>
<keyword evidence="6" id="KW-1185">Reference proteome</keyword>
<keyword evidence="2" id="KW-0238">DNA-binding</keyword>
<organism evidence="5 6">
    <name type="scientific">Burkholderia arboris</name>
    <dbReference type="NCBI Taxonomy" id="488730"/>
    <lineage>
        <taxon>Bacteria</taxon>
        <taxon>Pseudomonadati</taxon>
        <taxon>Pseudomonadota</taxon>
        <taxon>Betaproteobacteria</taxon>
        <taxon>Burkholderiales</taxon>
        <taxon>Burkholderiaceae</taxon>
        <taxon>Burkholderia</taxon>
        <taxon>Burkholderia cepacia complex</taxon>
    </lineage>
</organism>
<evidence type="ECO:0000259" key="4">
    <source>
        <dbReference type="PROSITE" id="PS01124"/>
    </source>
</evidence>
<dbReference type="PANTHER" id="PTHR43130:SF11">
    <property type="entry name" value="TRANSCRIPTIONAL REGULATORY PROTEIN"/>
    <property type="match status" value="1"/>
</dbReference>
<keyword evidence="3" id="KW-0804">Transcription</keyword>
<keyword evidence="1" id="KW-0805">Transcription regulation</keyword>
<accession>A0ABZ3DXC6</accession>
<proteinExistence type="predicted"/>
<sequence length="376" mass="41443">MKAGLVTKGQWIPAGTRVSGVKPDFASKVSSRRALLYIGGSDKHFAKSDMHRAAILAYENCYAFSLGGFADILQVANSHLKRQNGEAGARYEWHFVSQHGGPVRTSNGLEISTQPIRPRQRFDLVFVPSAHYAGHKAFDKLLASQSMACDWLIAQWHAGACVAANCTGTFILAKTGLLDGRSATTTWWLADQFRARFPRVNLQVEPVLTEVDRLICAGASASYLLQTIHIIERLSGPTIASLCAKTMLIDVSQTRQTPYLPLLADKVHGDSLVHRAQHRLQRSMAKEVRISVLASELGVSERTLIRRFQAALDQTPLRYLQSLRIEAARGLFEAGDLSIEAVAVKVGYSDVSSFCRLFKERVGLSPGAYRGRFRTS</sequence>
<reference evidence="5 6" key="1">
    <citation type="submission" date="2022-10" db="EMBL/GenBank/DDBJ databases">
        <title>Genomic of Burkholderia cepacia PN-1.</title>
        <authorList>
            <person name="Yang Y."/>
            <person name="Guan H."/>
            <person name="Huang J."/>
        </authorList>
    </citation>
    <scope>NUCLEOTIDE SEQUENCE [LARGE SCALE GENOMIC DNA]</scope>
    <source>
        <strain evidence="5 6">PN-1</strain>
    </source>
</reference>
<dbReference type="Pfam" id="PF01965">
    <property type="entry name" value="DJ-1_PfpI"/>
    <property type="match status" value="1"/>
</dbReference>
<evidence type="ECO:0000313" key="5">
    <source>
        <dbReference type="EMBL" id="XAE53873.1"/>
    </source>
</evidence>
<protein>
    <submittedName>
        <fullName evidence="5">Helix-turn-helix domain-containing protein</fullName>
    </submittedName>
</protein>
<dbReference type="EMBL" id="CP109823">
    <property type="protein sequence ID" value="XAE53873.1"/>
    <property type="molecule type" value="Genomic_DNA"/>
</dbReference>
<evidence type="ECO:0000256" key="1">
    <source>
        <dbReference type="ARBA" id="ARBA00023015"/>
    </source>
</evidence>
<evidence type="ECO:0000256" key="3">
    <source>
        <dbReference type="ARBA" id="ARBA00023163"/>
    </source>
</evidence>
<dbReference type="InterPro" id="IPR052158">
    <property type="entry name" value="INH-QAR"/>
</dbReference>
<dbReference type="SUPFAM" id="SSF52317">
    <property type="entry name" value="Class I glutamine amidotransferase-like"/>
    <property type="match status" value="1"/>
</dbReference>
<dbReference type="InterPro" id="IPR018060">
    <property type="entry name" value="HTH_AraC"/>
</dbReference>
<dbReference type="SMART" id="SM00342">
    <property type="entry name" value="HTH_ARAC"/>
    <property type="match status" value="1"/>
</dbReference>
<evidence type="ECO:0000313" key="6">
    <source>
        <dbReference type="Proteomes" id="UP001448498"/>
    </source>
</evidence>
<dbReference type="Gene3D" id="3.40.50.880">
    <property type="match status" value="1"/>
</dbReference>
<dbReference type="InterPro" id="IPR020449">
    <property type="entry name" value="Tscrpt_reg_AraC-type_HTH"/>
</dbReference>
<gene>
    <name evidence="5" type="ORF">OHZ10_35165</name>
</gene>
<dbReference type="RefSeq" id="WP_342706458.1">
    <property type="nucleotide sequence ID" value="NZ_CP109823.1"/>
</dbReference>
<dbReference type="Pfam" id="PF12833">
    <property type="entry name" value="HTH_18"/>
    <property type="match status" value="1"/>
</dbReference>
<dbReference type="SUPFAM" id="SSF46689">
    <property type="entry name" value="Homeodomain-like"/>
    <property type="match status" value="2"/>
</dbReference>
<feature type="domain" description="HTH araC/xylS-type" evidence="4">
    <location>
        <begin position="274"/>
        <end position="372"/>
    </location>
</feature>
<dbReference type="InterPro" id="IPR009057">
    <property type="entry name" value="Homeodomain-like_sf"/>
</dbReference>
<name>A0ABZ3DXC6_9BURK</name>
<evidence type="ECO:0000256" key="2">
    <source>
        <dbReference type="ARBA" id="ARBA00023125"/>
    </source>
</evidence>
<dbReference type="PANTHER" id="PTHR43130">
    <property type="entry name" value="ARAC-FAMILY TRANSCRIPTIONAL REGULATOR"/>
    <property type="match status" value="1"/>
</dbReference>
<dbReference type="Gene3D" id="1.10.10.60">
    <property type="entry name" value="Homeodomain-like"/>
    <property type="match status" value="1"/>
</dbReference>
<dbReference type="Proteomes" id="UP001448498">
    <property type="component" value="Chromosome 2"/>
</dbReference>